<dbReference type="PANTHER" id="PTHR43685">
    <property type="entry name" value="GLYCOSYLTRANSFERASE"/>
    <property type="match status" value="1"/>
</dbReference>
<organism evidence="2 3">
    <name type="scientific">Zhongshania aliphaticivorans</name>
    <dbReference type="NCBI Taxonomy" id="1470434"/>
    <lineage>
        <taxon>Bacteria</taxon>
        <taxon>Pseudomonadati</taxon>
        <taxon>Pseudomonadota</taxon>
        <taxon>Gammaproteobacteria</taxon>
        <taxon>Cellvibrionales</taxon>
        <taxon>Spongiibacteraceae</taxon>
        <taxon>Zhongshania</taxon>
    </lineage>
</organism>
<evidence type="ECO:0000313" key="2">
    <source>
        <dbReference type="EMBL" id="AMO69243.1"/>
    </source>
</evidence>
<dbReference type="SUPFAM" id="SSF53448">
    <property type="entry name" value="Nucleotide-diphospho-sugar transferases"/>
    <property type="match status" value="1"/>
</dbReference>
<dbReference type="InterPro" id="IPR029044">
    <property type="entry name" value="Nucleotide-diphossugar_trans"/>
</dbReference>
<dbReference type="Gene3D" id="3.90.550.10">
    <property type="entry name" value="Spore Coat Polysaccharide Biosynthesis Protein SpsA, Chain A"/>
    <property type="match status" value="1"/>
</dbReference>
<dbReference type="STRING" id="1470434.AZF00_13425"/>
<dbReference type="Proteomes" id="UP000074119">
    <property type="component" value="Chromosome"/>
</dbReference>
<dbReference type="InterPro" id="IPR001173">
    <property type="entry name" value="Glyco_trans_2-like"/>
</dbReference>
<dbReference type="KEGG" id="zal:AZF00_13425"/>
<sequence>MSKCQFSVIIPLYNKAAHIVDTLYSVIQQHVSDFEIIVVDDGSKDDGASLVEEMHKQEPRIHLIKQTNGGVSKARNTGIAHARGEYLCFLDGDDLWERDFLSEISELIERFPSVGAYSTAYSHRFKSGRDTPVLPNFPNQLKNHEQFEYDFFAVASRGEVPIMPSSCCIPKAVLDEVGGFPEGEPIGEDQDLWIRIAYQWQMAYSRTICTYYLQESENRACINNVPDEECPFSRRLLAYAEMTQDSRRKDMIRVTANHLLHLAQLNILAGKKVEGKRLLRDTRTFMLPKRRLKWELKLLFS</sequence>
<dbReference type="PANTHER" id="PTHR43685:SF2">
    <property type="entry name" value="GLYCOSYLTRANSFERASE 2-LIKE DOMAIN-CONTAINING PROTEIN"/>
    <property type="match status" value="1"/>
</dbReference>
<dbReference type="AlphaFoldDB" id="A0A127M7M7"/>
<proteinExistence type="predicted"/>
<dbReference type="EMBL" id="CP014544">
    <property type="protein sequence ID" value="AMO69243.1"/>
    <property type="molecule type" value="Genomic_DNA"/>
</dbReference>
<accession>A0A127M7M7</accession>
<dbReference type="Pfam" id="PF00535">
    <property type="entry name" value="Glycos_transf_2"/>
    <property type="match status" value="1"/>
</dbReference>
<reference evidence="2 3" key="1">
    <citation type="submission" date="2015-12" db="EMBL/GenBank/DDBJ databases">
        <authorList>
            <person name="Shamseldin A."/>
            <person name="Moawad H."/>
            <person name="Abd El-Rahim W.M."/>
            <person name="Sadowsky M.J."/>
        </authorList>
    </citation>
    <scope>NUCLEOTIDE SEQUENCE [LARGE SCALE GENOMIC DNA]</scope>
    <source>
        <strain evidence="2 3">SM2</strain>
    </source>
</reference>
<dbReference type="RefSeq" id="WP_062383942.1">
    <property type="nucleotide sequence ID" value="NZ_CP014544.1"/>
</dbReference>
<evidence type="ECO:0000259" key="1">
    <source>
        <dbReference type="Pfam" id="PF00535"/>
    </source>
</evidence>
<protein>
    <recommendedName>
        <fullName evidence="1">Glycosyltransferase 2-like domain-containing protein</fullName>
    </recommendedName>
</protein>
<name>A0A127M7M7_9GAMM</name>
<gene>
    <name evidence="2" type="ORF">AZF00_13425</name>
</gene>
<dbReference type="CDD" id="cd00761">
    <property type="entry name" value="Glyco_tranf_GTA_type"/>
    <property type="match status" value="1"/>
</dbReference>
<feature type="domain" description="Glycosyltransferase 2-like" evidence="1">
    <location>
        <begin position="7"/>
        <end position="151"/>
    </location>
</feature>
<dbReference type="InterPro" id="IPR050834">
    <property type="entry name" value="Glycosyltransf_2"/>
</dbReference>
<evidence type="ECO:0000313" key="3">
    <source>
        <dbReference type="Proteomes" id="UP000074119"/>
    </source>
</evidence>